<dbReference type="Proteomes" id="UP000019151">
    <property type="component" value="Chromosome"/>
</dbReference>
<keyword evidence="1" id="KW-0812">Transmembrane</keyword>
<keyword evidence="3" id="KW-1185">Reference proteome</keyword>
<name>W0RHD6_9BACT</name>
<dbReference type="STRING" id="861299.J421_2193"/>
<organism evidence="2 3">
    <name type="scientific">Gemmatirosa kalamazoonensis</name>
    <dbReference type="NCBI Taxonomy" id="861299"/>
    <lineage>
        <taxon>Bacteria</taxon>
        <taxon>Pseudomonadati</taxon>
        <taxon>Gemmatimonadota</taxon>
        <taxon>Gemmatimonadia</taxon>
        <taxon>Gemmatimonadales</taxon>
        <taxon>Gemmatimonadaceae</taxon>
        <taxon>Gemmatirosa</taxon>
    </lineage>
</organism>
<sequence length="107" mass="11603">MGLMPAGAANPFVPVDRKSVVGTLKATGSRDPDVLHAQKQTLLAPYNHLKLLAKISAGVGALMTVTIFMAWFGIPVLIFAWWLWRFQARNAAAVEEGYAEYLQSTAG</sequence>
<keyword evidence="1" id="KW-1133">Transmembrane helix</keyword>
<evidence type="ECO:0000256" key="1">
    <source>
        <dbReference type="SAM" id="Phobius"/>
    </source>
</evidence>
<reference evidence="2 3" key="1">
    <citation type="journal article" date="2014" name="Genome Announc.">
        <title>Genome Sequence and Methylome of Soil Bacterium Gemmatirosa kalamazoonensis KBS708T, a Member of the Rarely Cultivated Gemmatimonadetes Phylum.</title>
        <authorList>
            <person name="Debruyn J.M."/>
            <person name="Radosevich M."/>
            <person name="Wommack K.E."/>
            <person name="Polson S.W."/>
            <person name="Hauser L.J."/>
            <person name="Fawaz M.N."/>
            <person name="Korlach J."/>
            <person name="Tsai Y.C."/>
        </authorList>
    </citation>
    <scope>NUCLEOTIDE SEQUENCE [LARGE SCALE GENOMIC DNA]</scope>
    <source>
        <strain evidence="2 3">KBS708</strain>
    </source>
</reference>
<dbReference type="OrthoDB" id="9954678at2"/>
<dbReference type="KEGG" id="gba:J421_2193"/>
<feature type="transmembrane region" description="Helical" evidence="1">
    <location>
        <begin position="55"/>
        <end position="84"/>
    </location>
</feature>
<accession>W0RHD6</accession>
<dbReference type="InParanoid" id="W0RHD6"/>
<gene>
    <name evidence="2" type="ORF">J421_2193</name>
</gene>
<dbReference type="HOGENOM" id="CLU_2206257_0_0_0"/>
<dbReference type="EMBL" id="CP007128">
    <property type="protein sequence ID" value="AHG89730.1"/>
    <property type="molecule type" value="Genomic_DNA"/>
</dbReference>
<evidence type="ECO:0000313" key="2">
    <source>
        <dbReference type="EMBL" id="AHG89730.1"/>
    </source>
</evidence>
<keyword evidence="1" id="KW-0472">Membrane</keyword>
<protein>
    <submittedName>
        <fullName evidence="2">Uncharacterized protein</fullName>
    </submittedName>
</protein>
<dbReference type="RefSeq" id="WP_148306260.1">
    <property type="nucleotide sequence ID" value="NZ_CP007128.1"/>
</dbReference>
<dbReference type="AlphaFoldDB" id="W0RHD6"/>
<evidence type="ECO:0000313" key="3">
    <source>
        <dbReference type="Proteomes" id="UP000019151"/>
    </source>
</evidence>
<proteinExistence type="predicted"/>